<comment type="caution">
    <text evidence="2">The sequence shown here is derived from an EMBL/GenBank/DDBJ whole genome shotgun (WGS) entry which is preliminary data.</text>
</comment>
<dbReference type="Proteomes" id="UP001597502">
    <property type="component" value="Unassembled WGS sequence"/>
</dbReference>
<evidence type="ECO:0000313" key="2">
    <source>
        <dbReference type="EMBL" id="MFD2760008.1"/>
    </source>
</evidence>
<feature type="domain" description="Gfo/Idh/MocA-like oxidoreductase N-terminal" evidence="1">
    <location>
        <begin position="1"/>
        <end position="118"/>
    </location>
</feature>
<evidence type="ECO:0000313" key="3">
    <source>
        <dbReference type="Proteomes" id="UP001597502"/>
    </source>
</evidence>
<keyword evidence="3" id="KW-1185">Reference proteome</keyword>
<evidence type="ECO:0000259" key="1">
    <source>
        <dbReference type="Pfam" id="PF01408"/>
    </source>
</evidence>
<dbReference type="EMBL" id="JBHUNA010000005">
    <property type="protein sequence ID" value="MFD2760008.1"/>
    <property type="molecule type" value="Genomic_DNA"/>
</dbReference>
<dbReference type="Gene3D" id="3.40.50.720">
    <property type="entry name" value="NAD(P)-binding Rossmann-like Domain"/>
    <property type="match status" value="1"/>
</dbReference>
<proteinExistence type="predicted"/>
<dbReference type="PANTHER" id="PTHR43377:SF1">
    <property type="entry name" value="BILIVERDIN REDUCTASE A"/>
    <property type="match status" value="1"/>
</dbReference>
<reference evidence="3" key="1">
    <citation type="journal article" date="2019" name="Int. J. Syst. Evol. Microbiol.">
        <title>The Global Catalogue of Microorganisms (GCM) 10K type strain sequencing project: providing services to taxonomists for standard genome sequencing and annotation.</title>
        <authorList>
            <consortium name="The Broad Institute Genomics Platform"/>
            <consortium name="The Broad Institute Genome Sequencing Center for Infectious Disease"/>
            <person name="Wu L."/>
            <person name="Ma J."/>
        </authorList>
    </citation>
    <scope>NUCLEOTIDE SEQUENCE [LARGE SCALE GENOMIC DNA]</scope>
    <source>
        <strain evidence="3">TISTR 1535</strain>
    </source>
</reference>
<protein>
    <submittedName>
        <fullName evidence="2">Gfo/Idh/MocA family protein</fullName>
    </submittedName>
</protein>
<dbReference type="InterPro" id="IPR000683">
    <property type="entry name" value="Gfo/Idh/MocA-like_OxRdtase_N"/>
</dbReference>
<name>A0ABW5V2V8_9BACI</name>
<accession>A0ABW5V2V8</accession>
<organism evidence="2 3">
    <name type="scientific">Lentibacillus juripiscarius</name>
    <dbReference type="NCBI Taxonomy" id="257446"/>
    <lineage>
        <taxon>Bacteria</taxon>
        <taxon>Bacillati</taxon>
        <taxon>Bacillota</taxon>
        <taxon>Bacilli</taxon>
        <taxon>Bacillales</taxon>
        <taxon>Bacillaceae</taxon>
        <taxon>Lentibacillus</taxon>
    </lineage>
</organism>
<dbReference type="InterPro" id="IPR036291">
    <property type="entry name" value="NAD(P)-bd_dom_sf"/>
</dbReference>
<sequence>MKVGVIGTGNMGENHVRTYLSMNDQCQLTGVYDNDEQKRRQVAEKYNVQQFQSIDDLLQSVEAVSIAVPTEFHYEIGLACIRNNVHMLMEKPITSTVAQADDLIDKASKAGVKLQVGHIELYNPFIQMLLHLLADESIVGVTFHRISPSGSGIKDVDVVKDLMIHDIYILNKMLKDDGSEFCALGEVIDGTPKHAVAFKRSSQGITAQLTASFMSKRKVRNMQILTKDAFMEADLLSNTIKMTGSFIEETSNNPVPVTKTIQFEESIKPLHPQLLDFISSIKSDKDPSITGEDGREVLITANQITDAIIDHNELFY</sequence>
<dbReference type="InterPro" id="IPR051450">
    <property type="entry name" value="Gfo/Idh/MocA_Oxidoreductases"/>
</dbReference>
<gene>
    <name evidence="2" type="ORF">ACFSUO_03285</name>
</gene>
<dbReference type="Gene3D" id="3.30.360.10">
    <property type="entry name" value="Dihydrodipicolinate Reductase, domain 2"/>
    <property type="match status" value="1"/>
</dbReference>
<dbReference type="PANTHER" id="PTHR43377">
    <property type="entry name" value="BILIVERDIN REDUCTASE A"/>
    <property type="match status" value="1"/>
</dbReference>
<dbReference type="RefSeq" id="WP_382391069.1">
    <property type="nucleotide sequence ID" value="NZ_JBHUNA010000005.1"/>
</dbReference>
<dbReference type="SUPFAM" id="SSF51735">
    <property type="entry name" value="NAD(P)-binding Rossmann-fold domains"/>
    <property type="match status" value="1"/>
</dbReference>
<dbReference type="Pfam" id="PF01408">
    <property type="entry name" value="GFO_IDH_MocA"/>
    <property type="match status" value="1"/>
</dbReference>